<feature type="region of interest" description="Disordered" evidence="1">
    <location>
        <begin position="1"/>
        <end position="30"/>
    </location>
</feature>
<accession>A0A7X0HFM7</accession>
<evidence type="ECO:0000256" key="1">
    <source>
        <dbReference type="SAM" id="MobiDB-lite"/>
    </source>
</evidence>
<gene>
    <name evidence="2" type="ORF">HNQ79_003203</name>
</gene>
<evidence type="ECO:0000313" key="2">
    <source>
        <dbReference type="EMBL" id="MBB6436730.1"/>
    </source>
</evidence>
<feature type="compositionally biased region" description="Low complexity" evidence="1">
    <location>
        <begin position="1"/>
        <end position="13"/>
    </location>
</feature>
<protein>
    <submittedName>
        <fullName evidence="2">Uncharacterized protein</fullName>
    </submittedName>
</protein>
<reference evidence="2 3" key="1">
    <citation type="submission" date="2020-08" db="EMBL/GenBank/DDBJ databases">
        <title>Genomic Encyclopedia of Type Strains, Phase IV (KMG-IV): sequencing the most valuable type-strain genomes for metagenomic binning, comparative biology and taxonomic classification.</title>
        <authorList>
            <person name="Goeker M."/>
        </authorList>
    </citation>
    <scope>NUCLEOTIDE SEQUENCE [LARGE SCALE GENOMIC DNA]</scope>
    <source>
        <strain evidence="2 3">DSM 40141</strain>
    </source>
</reference>
<sequence length="30" mass="3492">MTTSTQETQQQKTYGYPDLRRLRGLMTGTE</sequence>
<comment type="caution">
    <text evidence="2">The sequence shown here is derived from an EMBL/GenBank/DDBJ whole genome shotgun (WGS) entry which is preliminary data.</text>
</comment>
<dbReference type="Proteomes" id="UP000540423">
    <property type="component" value="Unassembled WGS sequence"/>
</dbReference>
<dbReference type="AlphaFoldDB" id="A0A7X0HFM7"/>
<name>A0A7X0HFM7_9ACTN</name>
<proteinExistence type="predicted"/>
<keyword evidence="3" id="KW-1185">Reference proteome</keyword>
<evidence type="ECO:0000313" key="3">
    <source>
        <dbReference type="Proteomes" id="UP000540423"/>
    </source>
</evidence>
<organism evidence="2 3">
    <name type="scientific">Streptomyces candidus</name>
    <dbReference type="NCBI Taxonomy" id="67283"/>
    <lineage>
        <taxon>Bacteria</taxon>
        <taxon>Bacillati</taxon>
        <taxon>Actinomycetota</taxon>
        <taxon>Actinomycetes</taxon>
        <taxon>Kitasatosporales</taxon>
        <taxon>Streptomycetaceae</taxon>
        <taxon>Streptomyces</taxon>
    </lineage>
</organism>
<dbReference type="EMBL" id="JACHEM010000007">
    <property type="protein sequence ID" value="MBB6436730.1"/>
    <property type="molecule type" value="Genomic_DNA"/>
</dbReference>